<feature type="region of interest" description="Disordered" evidence="1">
    <location>
        <begin position="730"/>
        <end position="797"/>
    </location>
</feature>
<dbReference type="Proteomes" id="UP001153620">
    <property type="component" value="Chromosome 2"/>
</dbReference>
<feature type="compositionally biased region" description="Polar residues" evidence="1">
    <location>
        <begin position="346"/>
        <end position="356"/>
    </location>
</feature>
<gene>
    <name evidence="2" type="ORF">CHIRRI_LOCUS7682</name>
</gene>
<reference evidence="2" key="2">
    <citation type="submission" date="2022-10" db="EMBL/GenBank/DDBJ databases">
        <authorList>
            <consortium name="ENA_rothamsted_submissions"/>
            <consortium name="culmorum"/>
            <person name="King R."/>
        </authorList>
    </citation>
    <scope>NUCLEOTIDE SEQUENCE</scope>
</reference>
<proteinExistence type="predicted"/>
<dbReference type="AlphaFoldDB" id="A0A9P0NFW6"/>
<sequence length="1070" mass="116125">MRHQNQNNQDDQRSIGSIGYIGSNIGYMGSMTMEYPYEHQNSHFQLWKPFFPRGEAPPPYEEAISMAQNESLNTQAACTVSVATSHRTLPMNVCNNTTTDNSDLSSAMPVNNNPITSNTTNLINININNAGNITAVATGENHLIQSNGNYLSATPNNTLPRNASNAITEQDLVNRAGSITFTPAINNCSNSDLTVNSSSMRDIPCTLQNCDLNTSCSLIRSSSSLSSTGGTIIGSGGCYSAPSTMKMNQQNQTSNQSLAQILATNQSTQNLYEHWNSIDCIGSGQVSQTILPPPLFDTNCTTTGNFNQCYEIQNHPGNYCTLSAIEMPKMPSSSKRLHRTIPKHFTMSSPSSSAVLSNEISQSSIRSNSSSINNNSNTSNNEQNKKPSCQCPVQHVPMTYMQFSSAQVAQTPPQPSHQMQELQQSHQSQQQQSHHHQQQQQQQQTSSYTQQQRHQHSIYMSGSKKNNVIKSTTFPSAMNVQNMSTSAGGKIQTITNASELLGIGTEVLQTTATTHIDMSASIIAASNSGTLRRSSHKSLSNASSMAGSSNINVMPTTPNKKSIATISVAQSPLQQAAVGAGGYFSTTAPQQMTKIDGKTQQIHSILKNKNATSCHINVINVTDGCSIEQNPILPPKMYKTNSGKYSITPTNSGPPTPGSSKQIHTITRPNELTSTASQFTLLSINGSGSGGGNSQKYQQQSPQYHQQPTQLRTNIQGTLYNTKSLPRVAAHGCENEKTRLSYSSSNSSNRGGGDQQQQSSHQQQQLQQQQQQSTSNYSTNTLPKNHHQQQSASQQVYGKVTNPSRSVLNDVVNKVPSVIMLPCLPTQQQSLPQSANNQMKVVGSNVNSSGSGCGVSISMLKTSSSKDNLCDSGSNNDDRMLRETVVGSVCHSQNSTLKRSKSKKEAHNANEKVISSKGSVSSSVAASHHDKIVGSCTGNMSCMSSNQKCIDKPLPVLTTSTNCTNPKEHFLPNETSLDDDYLSECENCKTAGTGSRYYLDDEEIDEPIETMTLQRKLMNENDENDQQNYYRVSSTLPTNTNKKTPVIKNREPWFTTIPASSSSDEETLAE</sequence>
<evidence type="ECO:0000313" key="3">
    <source>
        <dbReference type="Proteomes" id="UP001153620"/>
    </source>
</evidence>
<evidence type="ECO:0000313" key="2">
    <source>
        <dbReference type="EMBL" id="CAH1720855.1"/>
    </source>
</evidence>
<feature type="compositionally biased region" description="Polar residues" evidence="1">
    <location>
        <begin position="779"/>
        <end position="797"/>
    </location>
</feature>
<organism evidence="2 3">
    <name type="scientific">Chironomus riparius</name>
    <dbReference type="NCBI Taxonomy" id="315576"/>
    <lineage>
        <taxon>Eukaryota</taxon>
        <taxon>Metazoa</taxon>
        <taxon>Ecdysozoa</taxon>
        <taxon>Arthropoda</taxon>
        <taxon>Hexapoda</taxon>
        <taxon>Insecta</taxon>
        <taxon>Pterygota</taxon>
        <taxon>Neoptera</taxon>
        <taxon>Endopterygota</taxon>
        <taxon>Diptera</taxon>
        <taxon>Nematocera</taxon>
        <taxon>Chironomoidea</taxon>
        <taxon>Chironomidae</taxon>
        <taxon>Chironominae</taxon>
        <taxon>Chironomus</taxon>
    </lineage>
</organism>
<keyword evidence="3" id="KW-1185">Reference proteome</keyword>
<name>A0A9P0NFW6_9DIPT</name>
<feature type="region of interest" description="Disordered" evidence="1">
    <location>
        <begin position="892"/>
        <end position="921"/>
    </location>
</feature>
<reference evidence="2" key="1">
    <citation type="submission" date="2022-01" db="EMBL/GenBank/DDBJ databases">
        <authorList>
            <person name="King R."/>
        </authorList>
    </citation>
    <scope>NUCLEOTIDE SEQUENCE</scope>
</reference>
<feature type="region of interest" description="Disordered" evidence="1">
    <location>
        <begin position="404"/>
        <end position="466"/>
    </location>
</feature>
<feature type="compositionally biased region" description="Low complexity" evidence="1">
    <location>
        <begin position="694"/>
        <end position="708"/>
    </location>
</feature>
<protein>
    <submittedName>
        <fullName evidence="2">Uncharacterized protein</fullName>
    </submittedName>
</protein>
<evidence type="ECO:0000256" key="1">
    <source>
        <dbReference type="SAM" id="MobiDB-lite"/>
    </source>
</evidence>
<feature type="region of interest" description="Disordered" evidence="1">
    <location>
        <begin position="682"/>
        <end position="708"/>
    </location>
</feature>
<feature type="compositionally biased region" description="Low complexity" evidence="1">
    <location>
        <begin position="357"/>
        <end position="382"/>
    </location>
</feature>
<accession>A0A9P0NFW6</accession>
<dbReference type="EMBL" id="OU895878">
    <property type="protein sequence ID" value="CAH1720855.1"/>
    <property type="molecule type" value="Genomic_DNA"/>
</dbReference>
<feature type="compositionally biased region" description="Low complexity" evidence="1">
    <location>
        <begin position="416"/>
        <end position="452"/>
    </location>
</feature>
<feature type="region of interest" description="Disordered" evidence="1">
    <location>
        <begin position="344"/>
        <end position="391"/>
    </location>
</feature>
<feature type="compositionally biased region" description="Low complexity" evidence="1">
    <location>
        <begin position="741"/>
        <end position="778"/>
    </location>
</feature>